<feature type="short sequence motif" description="Histidine triad motif" evidence="2 3">
    <location>
        <begin position="95"/>
        <end position="99"/>
    </location>
</feature>
<dbReference type="InterPro" id="IPR036265">
    <property type="entry name" value="HIT-like_sf"/>
</dbReference>
<dbReference type="PRINTS" id="PR00332">
    <property type="entry name" value="HISTRIAD"/>
</dbReference>
<dbReference type="EMBL" id="AP027924">
    <property type="protein sequence ID" value="BED91761.1"/>
    <property type="molecule type" value="Genomic_DNA"/>
</dbReference>
<feature type="active site" description="Tele-AMP-histidine intermediate" evidence="1">
    <location>
        <position position="97"/>
    </location>
</feature>
<proteinExistence type="predicted"/>
<name>A0AA48HXZ0_9FIRM</name>
<dbReference type="AlphaFoldDB" id="A0AA48HXZ0"/>
<protein>
    <submittedName>
        <fullName evidence="5">Histidine triad nucleotide-binding protein</fullName>
    </submittedName>
</protein>
<evidence type="ECO:0000313" key="5">
    <source>
        <dbReference type="EMBL" id="BED91761.1"/>
    </source>
</evidence>
<dbReference type="GO" id="GO:0003824">
    <property type="term" value="F:catalytic activity"/>
    <property type="evidence" value="ECO:0007669"/>
    <property type="project" value="InterPro"/>
</dbReference>
<dbReference type="PANTHER" id="PTHR23089">
    <property type="entry name" value="HISTIDINE TRIAD HIT PROTEIN"/>
    <property type="match status" value="1"/>
</dbReference>
<sequence>MDCTFCKISQKKIDCDIIFEDNLTICFRDINPVAPVHLLMIPKVHIPSVFEIGRDNSAIISRIFENISKISSILCNRSCRIVNNNGIDALQTVKHLHFHILGGARLGWPPC</sequence>
<dbReference type="Proteomes" id="UP001337580">
    <property type="component" value="Chromosome"/>
</dbReference>
<accession>A0AA48HXZ0</accession>
<evidence type="ECO:0000259" key="4">
    <source>
        <dbReference type="PROSITE" id="PS51084"/>
    </source>
</evidence>
<organism evidence="5">
    <name type="scientific">Candidatus Improbicoccus pseudotrichonymphae</name>
    <dbReference type="NCBI Taxonomy" id="3033792"/>
    <lineage>
        <taxon>Bacteria</taxon>
        <taxon>Bacillati</taxon>
        <taxon>Bacillota</taxon>
        <taxon>Clostridia</taxon>
        <taxon>Candidatus Improbicoccus</taxon>
    </lineage>
</organism>
<evidence type="ECO:0000256" key="2">
    <source>
        <dbReference type="PIRSR" id="PIRSR601310-3"/>
    </source>
</evidence>
<dbReference type="Gene3D" id="3.30.428.10">
    <property type="entry name" value="HIT-like"/>
    <property type="match status" value="1"/>
</dbReference>
<dbReference type="PROSITE" id="PS00892">
    <property type="entry name" value="HIT_1"/>
    <property type="match status" value="1"/>
</dbReference>
<dbReference type="SUPFAM" id="SSF54197">
    <property type="entry name" value="HIT-like"/>
    <property type="match status" value="1"/>
</dbReference>
<dbReference type="PROSITE" id="PS51084">
    <property type="entry name" value="HIT_2"/>
    <property type="match status" value="1"/>
</dbReference>
<dbReference type="InterPro" id="IPR011146">
    <property type="entry name" value="HIT-like"/>
</dbReference>
<evidence type="ECO:0000256" key="3">
    <source>
        <dbReference type="PROSITE-ProRule" id="PRU00464"/>
    </source>
</evidence>
<reference evidence="5" key="1">
    <citation type="journal article" date="2023" name="ISME J.">
        <title>Emergence of putative energy parasites within Clostridia revealed by genome analysis of a novel endosymbiotic clade.</title>
        <authorList>
            <person name="Takahashi K."/>
            <person name="Kuwahara H."/>
            <person name="Horikawa Y."/>
            <person name="Izawa K."/>
            <person name="Kato D."/>
            <person name="Inagaki T."/>
            <person name="Yuki M."/>
            <person name="Ohkuma M."/>
            <person name="Hongoh Y."/>
        </authorList>
    </citation>
    <scope>NUCLEOTIDE SEQUENCE</scope>
    <source>
        <strain evidence="5">CfP3-15</strain>
    </source>
</reference>
<dbReference type="InterPro" id="IPR001310">
    <property type="entry name" value="Histidine_triad_HIT"/>
</dbReference>
<dbReference type="Pfam" id="PF11969">
    <property type="entry name" value="DcpS_C"/>
    <property type="match status" value="1"/>
</dbReference>
<dbReference type="KEGG" id="ips:CfP315_0287"/>
<evidence type="ECO:0000256" key="1">
    <source>
        <dbReference type="PIRSR" id="PIRSR601310-1"/>
    </source>
</evidence>
<feature type="domain" description="HIT" evidence="4">
    <location>
        <begin position="4"/>
        <end position="111"/>
    </location>
</feature>
<dbReference type="InterPro" id="IPR019808">
    <property type="entry name" value="Histidine_triad_CS"/>
</dbReference>
<gene>
    <name evidence="5" type="ORF">CfP315_0287</name>
</gene>